<dbReference type="RefSeq" id="WP_183663314.1">
    <property type="nucleotide sequence ID" value="NZ_BAAARH010000009.1"/>
</dbReference>
<evidence type="ECO:0008006" key="4">
    <source>
        <dbReference type="Google" id="ProtNLM"/>
    </source>
</evidence>
<feature type="chain" id="PRO_5039534485" description="PknH-like extracellular domain-containing protein" evidence="1">
    <location>
        <begin position="23"/>
        <end position="269"/>
    </location>
</feature>
<evidence type="ECO:0000256" key="1">
    <source>
        <dbReference type="SAM" id="SignalP"/>
    </source>
</evidence>
<dbReference type="EMBL" id="JACHDR010000001">
    <property type="protein sequence ID" value="MBB5511591.1"/>
    <property type="molecule type" value="Genomic_DNA"/>
</dbReference>
<dbReference type="Proteomes" id="UP000580797">
    <property type="component" value="Unassembled WGS sequence"/>
</dbReference>
<sequence>MNKKHLIALPFAITLLITGCGAGPSSVSTSSSIGNSQSSASSAVASSSSTEAAASSATTAASSSSKSSSESIGGYTADELKAIVRKLACGINGAVVSDKDDLIADATEDMASPGSMTYAPAICGTMDAVEAAKSQYEGLNVAAFDVMDPTGGNERFGVMLTSFANSRQAEASVPAPSLVTGECSNYTVDVPTAAVTMKTALTQVQITTTAESVTSWRRDYVAANQKMRTYLAVAQHGNVTIRASVFVDSDAQGIAKLEELMDAAVAELN</sequence>
<protein>
    <recommendedName>
        <fullName evidence="4">PknH-like extracellular domain-containing protein</fullName>
    </recommendedName>
</protein>
<organism evidence="2 3">
    <name type="scientific">Neomicrococcus aestuarii</name>
    <dbReference type="NCBI Taxonomy" id="556325"/>
    <lineage>
        <taxon>Bacteria</taxon>
        <taxon>Bacillati</taxon>
        <taxon>Actinomycetota</taxon>
        <taxon>Actinomycetes</taxon>
        <taxon>Micrococcales</taxon>
        <taxon>Micrococcaceae</taxon>
        <taxon>Neomicrococcus</taxon>
    </lineage>
</organism>
<dbReference type="PROSITE" id="PS51257">
    <property type="entry name" value="PROKAR_LIPOPROTEIN"/>
    <property type="match status" value="1"/>
</dbReference>
<gene>
    <name evidence="2" type="ORF">HD598_000278</name>
</gene>
<accession>A0A7W8TU63</accession>
<evidence type="ECO:0000313" key="2">
    <source>
        <dbReference type="EMBL" id="MBB5511591.1"/>
    </source>
</evidence>
<keyword evidence="1" id="KW-0732">Signal</keyword>
<reference evidence="2 3" key="1">
    <citation type="submission" date="2020-08" db="EMBL/GenBank/DDBJ databases">
        <title>Sequencing the genomes of 1000 actinobacteria strains.</title>
        <authorList>
            <person name="Klenk H.-P."/>
        </authorList>
    </citation>
    <scope>NUCLEOTIDE SEQUENCE [LARGE SCALE GENOMIC DNA]</scope>
    <source>
        <strain evidence="2 3">DSM 105783</strain>
    </source>
</reference>
<proteinExistence type="predicted"/>
<dbReference type="AlphaFoldDB" id="A0A7W8TU63"/>
<feature type="signal peptide" evidence="1">
    <location>
        <begin position="1"/>
        <end position="22"/>
    </location>
</feature>
<comment type="caution">
    <text evidence="2">The sequence shown here is derived from an EMBL/GenBank/DDBJ whole genome shotgun (WGS) entry which is preliminary data.</text>
</comment>
<evidence type="ECO:0000313" key="3">
    <source>
        <dbReference type="Proteomes" id="UP000580797"/>
    </source>
</evidence>
<name>A0A7W8TU63_9MICC</name>